<organism evidence="1 2">
    <name type="scientific">Rhabditophanes sp. KR3021</name>
    <dbReference type="NCBI Taxonomy" id="114890"/>
    <lineage>
        <taxon>Eukaryota</taxon>
        <taxon>Metazoa</taxon>
        <taxon>Ecdysozoa</taxon>
        <taxon>Nematoda</taxon>
        <taxon>Chromadorea</taxon>
        <taxon>Rhabditida</taxon>
        <taxon>Tylenchina</taxon>
        <taxon>Panagrolaimomorpha</taxon>
        <taxon>Strongyloidoidea</taxon>
        <taxon>Alloionematidae</taxon>
        <taxon>Rhabditophanes</taxon>
    </lineage>
</organism>
<reference evidence="2" key="1">
    <citation type="submission" date="2016-11" db="UniProtKB">
        <authorList>
            <consortium name="WormBaseParasite"/>
        </authorList>
    </citation>
    <scope>IDENTIFICATION</scope>
    <source>
        <strain evidence="2">KR3021</strain>
    </source>
</reference>
<protein>
    <submittedName>
        <fullName evidence="2">Protein phosphatase 1 regulatory subunit 22</fullName>
    </submittedName>
</protein>
<name>A0AC35TN19_9BILA</name>
<sequence length="1185" mass="135446">MFATAEKVVTGVSTLKSRYYKYLEKLCVSNGIDISQLKNEGSKQDAIEMFFGGFPVLIGLKYFTNLSCLKLINQEIVSLRPINEVSRTLTELWLVEGIIQDITGIETCKKLKKVYLYDNKIEDAKLIGSLTNLECLWIGENKLKSFAFLRHLSSLVELKLNGKQCTDSNLITIDKWSSKLKILDISNNNLVSPQALILSATCETLKSIFVNWDFEEESKMGLSKNLINMFLFQFRYLNSINNQIIPDQQQISLRNQARNELYLALNLALQCQEDYIQAKTNIEKITLSVHEKLSLYVLLLSKAKINAPKKEGRRNIVTKMYEDYLKNLKNIRKTKRLALDFEYKLKSLKQYFISVNKLESANMLTFRFLDSIEIELFTTMLTNHFTFGKSHSLKILFACSLTPEEFVFDNVENLFCISGPNTTNKNVTTWTLTQIIELMDRRGFVKSEITENIQIFKNICKFFSSDDSKKSKYLLVPIVEHIPPSADDKINASIDEDDEAEDMVHWNDMTLKAFLIIEAKLVEDFTIDMVRDSNLFESQITDQMKRIKGMGIDISLNHKKNDQDNEVIAALIYEGKVKKETAKIRKLSDVISQNINQINWNKEIVDSNSKPYTIRKQLEILLNFNEKGLFIDMIDFQTNATLINVPDLRITKLDDLTRFDKLTHLNLSNNSLHSIKKMDCLTNLVYLDVSHNNITVIEDLPENLNVFNISFNNIKSIESIAKLILLIHLDMASNSIKSLKGLENSIVLETLLGSHNIIADKSELDLFDSFHKLAYIDLSNNPVTLIDGYRKKIILANKSLYALDREIIQKTEFKNSLQKSGKILDIQLITTSAPNFKTSNTLNLEHLQIQAIVLNNDAIDDLFHVSKLNLSGNKLTAINPLLNLKNLVELNLSENFISTLAIENKITTSTFLNLPNLEVLKLPKNNISSNTIVRLNLKMFNKLKELDLSGNNLVKFDFGLLADLHHLQKLYLQNNQIKQLVRKNLQSLIWLNLSGNKLKDIDQTAFVELQHLDVSNNKISTCSALKAISRMPKLTYLDCRNNSVCGRRVYSDFIKNQSKSLRILDTLDINNIPIALGPVKTSKELPTIDQIMPARLMANTKQKTNINFLDSLDKFKDDFSAESTSLWDVNDIQIVKPNLKNLRAIKHTGKKIVSSDYFYGLDDTTKVDQDFMLKGIKIKTKMSGR</sequence>
<proteinExistence type="predicted"/>
<evidence type="ECO:0000313" key="1">
    <source>
        <dbReference type="Proteomes" id="UP000095286"/>
    </source>
</evidence>
<evidence type="ECO:0000313" key="2">
    <source>
        <dbReference type="WBParaSite" id="RSKR_0000251350.1"/>
    </source>
</evidence>
<accession>A0AC35TN19</accession>
<dbReference type="Proteomes" id="UP000095286">
    <property type="component" value="Unplaced"/>
</dbReference>
<dbReference type="WBParaSite" id="RSKR_0000251350.1">
    <property type="protein sequence ID" value="RSKR_0000251350.1"/>
    <property type="gene ID" value="RSKR_0000251350"/>
</dbReference>